<dbReference type="AlphaFoldDB" id="A0A5E7H156"/>
<dbReference type="Proteomes" id="UP000326067">
    <property type="component" value="Unassembled WGS sequence"/>
</dbReference>
<organism evidence="1 2">
    <name type="scientific">Pseudomonas fluorescens</name>
    <dbReference type="NCBI Taxonomy" id="294"/>
    <lineage>
        <taxon>Bacteria</taxon>
        <taxon>Pseudomonadati</taxon>
        <taxon>Pseudomonadota</taxon>
        <taxon>Gammaproteobacteria</taxon>
        <taxon>Pseudomonadales</taxon>
        <taxon>Pseudomonadaceae</taxon>
        <taxon>Pseudomonas</taxon>
    </lineage>
</organism>
<reference evidence="1 2" key="1">
    <citation type="submission" date="2019-09" db="EMBL/GenBank/DDBJ databases">
        <authorList>
            <person name="Chandra G."/>
            <person name="Truman W A."/>
        </authorList>
    </citation>
    <scope>NUCLEOTIDE SEQUENCE [LARGE SCALE GENOMIC DNA]</scope>
    <source>
        <strain evidence="1">PS847</strain>
    </source>
</reference>
<name>A0A5E7H156_PSEFL</name>
<protein>
    <submittedName>
        <fullName evidence="1">Uncharacterized protein</fullName>
    </submittedName>
</protein>
<evidence type="ECO:0000313" key="2">
    <source>
        <dbReference type="Proteomes" id="UP000326067"/>
    </source>
</evidence>
<evidence type="ECO:0000313" key="1">
    <source>
        <dbReference type="EMBL" id="VVO56982.1"/>
    </source>
</evidence>
<gene>
    <name evidence="1" type="ORF">PS847_00587</name>
</gene>
<dbReference type="RefSeq" id="WP_150635095.1">
    <property type="nucleotide sequence ID" value="NZ_CABVIC010000001.1"/>
</dbReference>
<proteinExistence type="predicted"/>
<dbReference type="EMBL" id="CABVIC010000001">
    <property type="protein sequence ID" value="VVO56982.1"/>
    <property type="molecule type" value="Genomic_DNA"/>
</dbReference>
<accession>A0A5E7H156</accession>
<sequence length="464" mass="52479">MTQYFERAEEIRHLSDEQIEEIYKRYLEGEKTAQLMAQFQIPSTVRSLLKVLPPFVSTDLTCPYCELPMWMRRYARGTPLSLRSAFKCVRCEHQHSVPGANGRHAACNCTECFKVRQQQLTARAARDRLELQARYGAQLPAVPYANLGFVQKLTLLALLDDGYGANVEWIAPLNAPSREELLALTFEAREELLKDLHEAGVLAVSTESDINAFDRSEGCSIREYSAVRWLPNVTLDGAARSNRENLYLALYQELSGSVKAAWKSEIYSLVFSLAREESLQYIRVLASEVDFAFTAEARADEVVGQLLQDFSVSQLYYFARLAVRNAAHFYATGNSKGRSHASNTIPRNMLGTAQDALVRNWRKNGHRDARVPQTALQRLLYDVVLKDSGAGFSKSPGMYWRDELVPQFFSAVAFDSDLLGNLRLFCRECDSSNIDASMDKQILQTMCYDCATVSKFRAFEELPD</sequence>